<dbReference type="Gene3D" id="3.40.50.1110">
    <property type="entry name" value="SGNH hydrolase"/>
    <property type="match status" value="1"/>
</dbReference>
<dbReference type="InterPro" id="IPR037460">
    <property type="entry name" value="SEST-like"/>
</dbReference>
<dbReference type="GO" id="GO:0006629">
    <property type="term" value="P:lipid metabolic process"/>
    <property type="evidence" value="ECO:0007669"/>
    <property type="project" value="TreeGrafter"/>
</dbReference>
<dbReference type="InterPro" id="IPR036514">
    <property type="entry name" value="SGNH_hydro_sf"/>
</dbReference>
<dbReference type="PANTHER" id="PTHR37981:SF1">
    <property type="entry name" value="SGNH HYDROLASE-TYPE ESTERASE DOMAIN-CONTAINING PROTEIN"/>
    <property type="match status" value="1"/>
</dbReference>
<evidence type="ECO:0000313" key="2">
    <source>
        <dbReference type="Proteomes" id="UP000803884"/>
    </source>
</evidence>
<dbReference type="EMBL" id="JAAQHG020000113">
    <property type="protein sequence ID" value="KAL1581867.1"/>
    <property type="molecule type" value="Genomic_DNA"/>
</dbReference>
<comment type="caution">
    <text evidence="1">The sequence shown here is derived from an EMBL/GenBank/DDBJ whole genome shotgun (WGS) entry which is preliminary data.</text>
</comment>
<dbReference type="PANTHER" id="PTHR37981">
    <property type="entry name" value="LIPASE 2"/>
    <property type="match status" value="1"/>
</dbReference>
<dbReference type="Proteomes" id="UP000803884">
    <property type="component" value="Unassembled WGS sequence"/>
</dbReference>
<sequence>MSIGGNDADLVGILNAYVYSFWGGLSYPNCDRVLELSRSLIESNDFSSRLDGLLSLTKSKLGDHGRIYYTRYAKLFDTTNITCDKVSWHIWLNLFTREYLTQRRRNLMNDLVHTMNEALRAAVERAGPQVHFIDYDEYVGLSRGRYCQPKQDESAGKGANLAYSFFYQIKIVDSPWTTKDEEWDHDELKRRQSDGDLDDLPVNNGTLNALYGAMIQQTLRDEQEYSGESAALEDDNADLDLQAEVDEAEDEFEKSICDLPTRSPPARSSILLKEAIR</sequence>
<dbReference type="GeneID" id="96010856"/>
<dbReference type="RefSeq" id="XP_069224975.1">
    <property type="nucleotide sequence ID" value="XM_069378018.1"/>
</dbReference>
<dbReference type="AlphaFoldDB" id="A0AB34KD77"/>
<reference evidence="1 2" key="1">
    <citation type="journal article" date="2020" name="Microbiol. Resour. Announc.">
        <title>Draft Genome Sequence of a Cladosporium Species Isolated from the Mesophotic Ascidian Didemnum maculosum.</title>
        <authorList>
            <person name="Gioti A."/>
            <person name="Siaperas R."/>
            <person name="Nikolaivits E."/>
            <person name="Le Goff G."/>
            <person name="Ouazzani J."/>
            <person name="Kotoulas G."/>
            <person name="Topakas E."/>
        </authorList>
    </citation>
    <scope>NUCLEOTIDE SEQUENCE [LARGE SCALE GENOMIC DNA]</scope>
    <source>
        <strain evidence="1 2">TM138-S3</strain>
    </source>
</reference>
<protein>
    <submittedName>
        <fullName evidence="1">Uncharacterized protein</fullName>
    </submittedName>
</protein>
<proteinExistence type="predicted"/>
<evidence type="ECO:0000313" key="1">
    <source>
        <dbReference type="EMBL" id="KAL1581867.1"/>
    </source>
</evidence>
<name>A0AB34KD77_9PEZI</name>
<accession>A0AB34KD77</accession>
<gene>
    <name evidence="1" type="ORF">WHR41_09415</name>
</gene>
<keyword evidence="2" id="KW-1185">Reference proteome</keyword>
<dbReference type="GO" id="GO:0016788">
    <property type="term" value="F:hydrolase activity, acting on ester bonds"/>
    <property type="evidence" value="ECO:0007669"/>
    <property type="project" value="InterPro"/>
</dbReference>
<organism evidence="1 2">
    <name type="scientific">Cladosporium halotolerans</name>
    <dbReference type="NCBI Taxonomy" id="1052096"/>
    <lineage>
        <taxon>Eukaryota</taxon>
        <taxon>Fungi</taxon>
        <taxon>Dikarya</taxon>
        <taxon>Ascomycota</taxon>
        <taxon>Pezizomycotina</taxon>
        <taxon>Dothideomycetes</taxon>
        <taxon>Dothideomycetidae</taxon>
        <taxon>Cladosporiales</taxon>
        <taxon>Cladosporiaceae</taxon>
        <taxon>Cladosporium</taxon>
    </lineage>
</organism>
<dbReference type="SUPFAM" id="SSF52266">
    <property type="entry name" value="SGNH hydrolase"/>
    <property type="match status" value="1"/>
</dbReference>